<proteinExistence type="predicted"/>
<dbReference type="Pfam" id="PF08323">
    <property type="entry name" value="Glyco_transf_5"/>
    <property type="match status" value="1"/>
</dbReference>
<organism evidence="6 7">
    <name type="scientific">Prunus yedoensis var. nudiflora</name>
    <dbReference type="NCBI Taxonomy" id="2094558"/>
    <lineage>
        <taxon>Eukaryota</taxon>
        <taxon>Viridiplantae</taxon>
        <taxon>Streptophyta</taxon>
        <taxon>Embryophyta</taxon>
        <taxon>Tracheophyta</taxon>
        <taxon>Spermatophyta</taxon>
        <taxon>Magnoliopsida</taxon>
        <taxon>eudicotyledons</taxon>
        <taxon>Gunneridae</taxon>
        <taxon>Pentapetalae</taxon>
        <taxon>rosids</taxon>
        <taxon>fabids</taxon>
        <taxon>Rosales</taxon>
        <taxon>Rosaceae</taxon>
        <taxon>Amygdaloideae</taxon>
        <taxon>Amygdaleae</taxon>
        <taxon>Prunus</taxon>
    </lineage>
</organism>
<evidence type="ECO:0000256" key="1">
    <source>
        <dbReference type="ARBA" id="ARBA00004727"/>
    </source>
</evidence>
<reference evidence="6 7" key="1">
    <citation type="submission" date="2018-02" db="EMBL/GenBank/DDBJ databases">
        <title>Draft genome of wild Prunus yedoensis var. nudiflora.</title>
        <authorList>
            <person name="Baek S."/>
            <person name="Kim J.-H."/>
            <person name="Choi K."/>
            <person name="Kim G.-B."/>
            <person name="Cho A."/>
            <person name="Jang H."/>
            <person name="Shin C.-H."/>
            <person name="Yu H.-J."/>
            <person name="Mun J.-H."/>
        </authorList>
    </citation>
    <scope>NUCLEOTIDE SEQUENCE [LARGE SCALE GENOMIC DNA]</scope>
    <source>
        <strain evidence="7">cv. Jeju island</strain>
        <tissue evidence="6">Leaf</tissue>
    </source>
</reference>
<dbReference type="GO" id="GO:0016757">
    <property type="term" value="F:glycosyltransferase activity"/>
    <property type="evidence" value="ECO:0007669"/>
    <property type="project" value="UniProtKB-KW"/>
</dbReference>
<dbReference type="SUPFAM" id="SSF53756">
    <property type="entry name" value="UDP-Glycosyltransferase/glycogen phosphorylase"/>
    <property type="match status" value="1"/>
</dbReference>
<dbReference type="GO" id="GO:0019252">
    <property type="term" value="P:starch biosynthetic process"/>
    <property type="evidence" value="ECO:0007669"/>
    <property type="project" value="UniProtKB-UniPathway"/>
</dbReference>
<gene>
    <name evidence="6" type="ORF">Pyn_06756</name>
</gene>
<dbReference type="Gene3D" id="3.40.50.2000">
    <property type="entry name" value="Glycogen Phosphorylase B"/>
    <property type="match status" value="1"/>
</dbReference>
<dbReference type="Proteomes" id="UP000250321">
    <property type="component" value="Unassembled WGS sequence"/>
</dbReference>
<dbReference type="InterPro" id="IPR013534">
    <property type="entry name" value="Starch_synth_cat_dom"/>
</dbReference>
<comment type="pathway">
    <text evidence="1">Glycan biosynthesis; starch biosynthesis.</text>
</comment>
<evidence type="ECO:0000313" key="7">
    <source>
        <dbReference type="Proteomes" id="UP000250321"/>
    </source>
</evidence>
<name>A0A314Y7T5_PRUYE</name>
<keyword evidence="4" id="KW-0750">Starch biosynthesis</keyword>
<dbReference type="PANTHER" id="PTHR45825:SF15">
    <property type="entry name" value="STARCH SYNTHASE, CHLOROPLASTIC_AMYLOPLASTIC"/>
    <property type="match status" value="1"/>
</dbReference>
<comment type="caution">
    <text evidence="6">The sequence shown here is derived from an EMBL/GenBank/DDBJ whole genome shotgun (WGS) entry which is preliminary data.</text>
</comment>
<sequence>MATVTASRFASTSSHVSYGAACSVSEPKTGYKKMGLGKQAMTHNGLRALNTVDELRVKIMGNSIARQARSKSFNGTRTGSRTAGTIVCGSGMNLVFLGTEVGPWSKTGGLGDVLGGLPPAMAANGHRVMTVTPRYDQYKDAWDTEVTVEVKVGEKTEKVRFFHCYKRGVDRVFVDHPLFLEKVWGKTASKIYGPIAGEDFKDNQLRFSLLCQAALEAKSSEP</sequence>
<dbReference type="PANTHER" id="PTHR45825">
    <property type="entry name" value="GRANULE-BOUND STARCH SYNTHASE 1, CHLOROPLASTIC/AMYLOPLASTIC"/>
    <property type="match status" value="1"/>
</dbReference>
<dbReference type="EMBL" id="PJQY01001529">
    <property type="protein sequence ID" value="PQQ01837.1"/>
    <property type="molecule type" value="Genomic_DNA"/>
</dbReference>
<keyword evidence="3" id="KW-0808">Transferase</keyword>
<dbReference type="AlphaFoldDB" id="A0A314Y7T5"/>
<dbReference type="STRING" id="2094558.A0A314Y7T5"/>
<keyword evidence="2" id="KW-0328">Glycosyltransferase</keyword>
<evidence type="ECO:0000259" key="5">
    <source>
        <dbReference type="Pfam" id="PF08323"/>
    </source>
</evidence>
<feature type="domain" description="Starch synthase catalytic" evidence="5">
    <location>
        <begin position="94"/>
        <end position="217"/>
    </location>
</feature>
<dbReference type="OrthoDB" id="1748558at2759"/>
<evidence type="ECO:0000313" key="6">
    <source>
        <dbReference type="EMBL" id="PQQ01837.1"/>
    </source>
</evidence>
<protein>
    <recommendedName>
        <fullName evidence="5">Starch synthase catalytic domain-containing protein</fullName>
    </recommendedName>
</protein>
<dbReference type="UniPathway" id="UPA00152"/>
<evidence type="ECO:0000256" key="3">
    <source>
        <dbReference type="ARBA" id="ARBA00022679"/>
    </source>
</evidence>
<evidence type="ECO:0000256" key="2">
    <source>
        <dbReference type="ARBA" id="ARBA00022676"/>
    </source>
</evidence>
<keyword evidence="7" id="KW-1185">Reference proteome</keyword>
<accession>A0A314Y7T5</accession>
<evidence type="ECO:0000256" key="4">
    <source>
        <dbReference type="ARBA" id="ARBA00022922"/>
    </source>
</evidence>